<name>A0ABM0JH06_APLCA</name>
<feature type="domain" description="RING-type" evidence="5">
    <location>
        <begin position="343"/>
        <end position="378"/>
    </location>
</feature>
<feature type="region of interest" description="Disordered" evidence="4">
    <location>
        <begin position="100"/>
        <end position="126"/>
    </location>
</feature>
<evidence type="ECO:0000256" key="1">
    <source>
        <dbReference type="ARBA" id="ARBA00022771"/>
    </source>
</evidence>
<feature type="compositionally biased region" description="Basic and acidic residues" evidence="4">
    <location>
        <begin position="29"/>
        <end position="38"/>
    </location>
</feature>
<feature type="compositionally biased region" description="Polar residues" evidence="4">
    <location>
        <begin position="100"/>
        <end position="113"/>
    </location>
</feature>
<dbReference type="PROSITE" id="PS50089">
    <property type="entry name" value="ZF_RING_2"/>
    <property type="match status" value="1"/>
</dbReference>
<feature type="region of interest" description="Disordered" evidence="4">
    <location>
        <begin position="241"/>
        <end position="281"/>
    </location>
</feature>
<dbReference type="SUPFAM" id="SSF57850">
    <property type="entry name" value="RING/U-box"/>
    <property type="match status" value="1"/>
</dbReference>
<gene>
    <name evidence="7" type="primary">LOC101856247</name>
</gene>
<dbReference type="Proteomes" id="UP000694888">
    <property type="component" value="Unplaced"/>
</dbReference>
<dbReference type="InterPro" id="IPR013083">
    <property type="entry name" value="Znf_RING/FYVE/PHD"/>
</dbReference>
<keyword evidence="2" id="KW-0862">Zinc</keyword>
<accession>A0ABM0JH06</accession>
<keyword evidence="1 3" id="KW-0863">Zinc-finger</keyword>
<dbReference type="RefSeq" id="XP_005093481.1">
    <property type="nucleotide sequence ID" value="XM_005093424.3"/>
</dbReference>
<feature type="compositionally biased region" description="Basic and acidic residues" evidence="4">
    <location>
        <begin position="241"/>
        <end position="254"/>
    </location>
</feature>
<evidence type="ECO:0000313" key="6">
    <source>
        <dbReference type="Proteomes" id="UP000694888"/>
    </source>
</evidence>
<feature type="compositionally biased region" description="Polar residues" evidence="4">
    <location>
        <begin position="255"/>
        <end position="265"/>
    </location>
</feature>
<dbReference type="Gene3D" id="3.30.40.10">
    <property type="entry name" value="Zinc/RING finger domain, C3HC4 (zinc finger)"/>
    <property type="match status" value="1"/>
</dbReference>
<keyword evidence="1 3" id="KW-0479">Metal-binding</keyword>
<dbReference type="InterPro" id="IPR001841">
    <property type="entry name" value="Znf_RING"/>
</dbReference>
<evidence type="ECO:0000256" key="3">
    <source>
        <dbReference type="PROSITE-ProRule" id="PRU00175"/>
    </source>
</evidence>
<evidence type="ECO:0000256" key="2">
    <source>
        <dbReference type="ARBA" id="ARBA00022833"/>
    </source>
</evidence>
<evidence type="ECO:0000313" key="7">
    <source>
        <dbReference type="RefSeq" id="XP_005093481.1"/>
    </source>
</evidence>
<dbReference type="Pfam" id="PF13920">
    <property type="entry name" value="zf-C3HC4_3"/>
    <property type="match status" value="1"/>
</dbReference>
<sequence>MAPKNTMHLLPHTIIGCSIQDNNPKEQLMHHCDKRDQSRGISDLSDMSFTRKKEFSSPDSPPCCTGTQMKESPTDSSELSGASPALSGIPSILKGLAEEQLQQEVPPSSTVSQGARPKTAQRVTWSSQLVSTSSSEVLERHKDKLMAVACEAFFWSSPTAEAVRTMIPCTVNEPEHLLKLATKLYRVEHKAYPKAKDLLNVLYDCEFQEENIVTRFIGIYNERDDSEFNDDCETLEKKNERDFCDTPHEPKSAHSDTNVSSSNHPQSERNTEDQETLPTPAENTHAEDAGVISEGDTQPDEGCLGAAGQKHSEPKCMTEAQEQSCLARVVRREHELLVKSTKCVSCKVRPKEVIFLPCGHYSLCSVCSDQLFICPICKKEALAEVRTFLG</sequence>
<organism evidence="6 7">
    <name type="scientific">Aplysia californica</name>
    <name type="common">California sea hare</name>
    <dbReference type="NCBI Taxonomy" id="6500"/>
    <lineage>
        <taxon>Eukaryota</taxon>
        <taxon>Metazoa</taxon>
        <taxon>Spiralia</taxon>
        <taxon>Lophotrochozoa</taxon>
        <taxon>Mollusca</taxon>
        <taxon>Gastropoda</taxon>
        <taxon>Heterobranchia</taxon>
        <taxon>Euthyneura</taxon>
        <taxon>Tectipleura</taxon>
        <taxon>Aplysiida</taxon>
        <taxon>Aplysioidea</taxon>
        <taxon>Aplysiidae</taxon>
        <taxon>Aplysia</taxon>
    </lineage>
</organism>
<feature type="region of interest" description="Disordered" evidence="4">
    <location>
        <begin position="29"/>
        <end position="84"/>
    </location>
</feature>
<dbReference type="GeneID" id="101856247"/>
<feature type="compositionally biased region" description="Polar residues" evidence="4">
    <location>
        <begin position="65"/>
        <end position="80"/>
    </location>
</feature>
<evidence type="ECO:0000256" key="4">
    <source>
        <dbReference type="SAM" id="MobiDB-lite"/>
    </source>
</evidence>
<dbReference type="PROSITE" id="PS51257">
    <property type="entry name" value="PROKAR_LIPOPROTEIN"/>
    <property type="match status" value="1"/>
</dbReference>
<proteinExistence type="predicted"/>
<protein>
    <submittedName>
        <fullName evidence="7">Uncharacterized protein LOC101856247</fullName>
    </submittedName>
</protein>
<reference evidence="7" key="1">
    <citation type="submission" date="2025-08" db="UniProtKB">
        <authorList>
            <consortium name="RefSeq"/>
        </authorList>
    </citation>
    <scope>IDENTIFICATION</scope>
</reference>
<keyword evidence="6" id="KW-1185">Reference proteome</keyword>
<evidence type="ECO:0000259" key="5">
    <source>
        <dbReference type="PROSITE" id="PS50089"/>
    </source>
</evidence>